<feature type="compositionally biased region" description="Basic and acidic residues" evidence="1">
    <location>
        <begin position="145"/>
        <end position="158"/>
    </location>
</feature>
<keyword evidence="4" id="KW-1185">Reference proteome</keyword>
<gene>
    <name evidence="3" type="ORF">NDI76_03105</name>
</gene>
<organism evidence="3 4">
    <name type="scientific">Halogeometricum salsisoli</name>
    <dbReference type="NCBI Taxonomy" id="2950536"/>
    <lineage>
        <taxon>Archaea</taxon>
        <taxon>Methanobacteriati</taxon>
        <taxon>Methanobacteriota</taxon>
        <taxon>Stenosarchaea group</taxon>
        <taxon>Halobacteria</taxon>
        <taxon>Halobacteriales</taxon>
        <taxon>Haloferacaceae</taxon>
        <taxon>Halogeometricum</taxon>
    </lineage>
</organism>
<sequence>MGARETSAHDSAYDTHTSATRTDGDRSARRARISRDDAFHVLQDSRRRAVIRFLLAEGTDTPTPLSTLAAFVAAVKHDDSESTAVGEIGERVRVALHHSHLPMLADHGLVTYDHATRTVEPKPLLAALEPFLDDGLGAESDLTVDPDRVDGRDVGDAR</sequence>
<dbReference type="Gene3D" id="1.10.10.10">
    <property type="entry name" value="Winged helix-like DNA-binding domain superfamily/Winged helix DNA-binding domain"/>
    <property type="match status" value="1"/>
</dbReference>
<feature type="region of interest" description="Disordered" evidence="1">
    <location>
        <begin position="135"/>
        <end position="158"/>
    </location>
</feature>
<evidence type="ECO:0000259" key="2">
    <source>
        <dbReference type="Pfam" id="PF24035"/>
    </source>
</evidence>
<feature type="region of interest" description="Disordered" evidence="1">
    <location>
        <begin position="1"/>
        <end position="30"/>
    </location>
</feature>
<dbReference type="RefSeq" id="WP_310922557.1">
    <property type="nucleotide sequence ID" value="NZ_JAMQOP010000001.1"/>
</dbReference>
<dbReference type="EMBL" id="JAMQOP010000001">
    <property type="protein sequence ID" value="MDS0297727.1"/>
    <property type="molecule type" value="Genomic_DNA"/>
</dbReference>
<protein>
    <recommendedName>
        <fullName evidence="2">DUF7344 domain-containing protein</fullName>
    </recommendedName>
</protein>
<evidence type="ECO:0000313" key="3">
    <source>
        <dbReference type="EMBL" id="MDS0297727.1"/>
    </source>
</evidence>
<dbReference type="InterPro" id="IPR036388">
    <property type="entry name" value="WH-like_DNA-bd_sf"/>
</dbReference>
<feature type="compositionally biased region" description="Basic and acidic residues" evidence="1">
    <location>
        <begin position="1"/>
        <end position="13"/>
    </location>
</feature>
<comment type="caution">
    <text evidence="3">The sequence shown here is derived from an EMBL/GenBank/DDBJ whole genome shotgun (WGS) entry which is preliminary data.</text>
</comment>
<dbReference type="Pfam" id="PF24035">
    <property type="entry name" value="DUF7344"/>
    <property type="match status" value="1"/>
</dbReference>
<name>A0ABU2GAC2_9EURY</name>
<reference evidence="3 4" key="1">
    <citation type="submission" date="2022-06" db="EMBL/GenBank/DDBJ databases">
        <title>Halogeometricum sp. a new haloarchaeum isolate from saline soil.</title>
        <authorList>
            <person name="Strakova D."/>
            <person name="Galisteo C."/>
            <person name="Sanchez-Porro C."/>
            <person name="Ventosa A."/>
        </authorList>
    </citation>
    <scope>NUCLEOTIDE SEQUENCE [LARGE SCALE GENOMIC DNA]</scope>
    <source>
        <strain evidence="3 4">S1BR25-6</strain>
    </source>
</reference>
<dbReference type="InterPro" id="IPR055768">
    <property type="entry name" value="DUF7344"/>
</dbReference>
<feature type="domain" description="DUF7344" evidence="2">
    <location>
        <begin position="39"/>
        <end position="120"/>
    </location>
</feature>
<dbReference type="Proteomes" id="UP001257060">
    <property type="component" value="Unassembled WGS sequence"/>
</dbReference>
<evidence type="ECO:0000313" key="4">
    <source>
        <dbReference type="Proteomes" id="UP001257060"/>
    </source>
</evidence>
<evidence type="ECO:0000256" key="1">
    <source>
        <dbReference type="SAM" id="MobiDB-lite"/>
    </source>
</evidence>
<proteinExistence type="predicted"/>
<accession>A0ABU2GAC2</accession>